<accession>A0A9P3LI13</accession>
<dbReference type="AlphaFoldDB" id="A0A9P3LI13"/>
<keyword evidence="2" id="KW-1185">Reference proteome</keyword>
<sequence length="343" mass="37897">MHVHDLTISSKAGLEHDEFVALLEALENLEVLSIHVPSPRSGVLPFISTLTDDATFGERLLSAIANMDKLRVLFFDVSYGGLHSWSPSVGSQPSGAVLGHGLRRLHSFHGDMFPAPRMHRLWAAITAAKAQVGAAPLTHFGTSMARNGFQPLARFLEVSGGQLQTLHLDLRVAASWREHNTVEAFHSSGLSVSACRLLRKLTVDLYAPSRSWICSNIPVFAAFLLTTTRCTMLEHIEISLDNLTTEAFAVPGVPEALAALDARMAEMPQLRRVDWLLAPSAGRGLFPGDVNSVESLSRILKQYLLTIVERKEVEVTCFAFRRWPKPRKRIGVDNPISISRHRE</sequence>
<name>A0A9P3LI13_9APHY</name>
<protein>
    <submittedName>
        <fullName evidence="1">Uncharacterized protein</fullName>
    </submittedName>
</protein>
<proteinExistence type="predicted"/>
<reference evidence="1 2" key="1">
    <citation type="submission" date="2021-08" db="EMBL/GenBank/DDBJ databases">
        <title>Draft Genome Sequence of Phanerochaete sordida strain YK-624.</title>
        <authorList>
            <person name="Mori T."/>
            <person name="Dohra H."/>
            <person name="Suzuki T."/>
            <person name="Kawagishi H."/>
            <person name="Hirai H."/>
        </authorList>
    </citation>
    <scope>NUCLEOTIDE SEQUENCE [LARGE SCALE GENOMIC DNA]</scope>
    <source>
        <strain evidence="1 2">YK-624</strain>
    </source>
</reference>
<gene>
    <name evidence="1" type="ORF">PsYK624_122790</name>
</gene>
<evidence type="ECO:0000313" key="1">
    <source>
        <dbReference type="EMBL" id="GJE96086.1"/>
    </source>
</evidence>
<evidence type="ECO:0000313" key="2">
    <source>
        <dbReference type="Proteomes" id="UP000703269"/>
    </source>
</evidence>
<dbReference type="Proteomes" id="UP000703269">
    <property type="component" value="Unassembled WGS sequence"/>
</dbReference>
<comment type="caution">
    <text evidence="1">The sequence shown here is derived from an EMBL/GenBank/DDBJ whole genome shotgun (WGS) entry which is preliminary data.</text>
</comment>
<organism evidence="1 2">
    <name type="scientific">Phanerochaete sordida</name>
    <dbReference type="NCBI Taxonomy" id="48140"/>
    <lineage>
        <taxon>Eukaryota</taxon>
        <taxon>Fungi</taxon>
        <taxon>Dikarya</taxon>
        <taxon>Basidiomycota</taxon>
        <taxon>Agaricomycotina</taxon>
        <taxon>Agaricomycetes</taxon>
        <taxon>Polyporales</taxon>
        <taxon>Phanerochaetaceae</taxon>
        <taxon>Phanerochaete</taxon>
    </lineage>
</organism>
<dbReference type="EMBL" id="BPQB01000055">
    <property type="protein sequence ID" value="GJE96086.1"/>
    <property type="molecule type" value="Genomic_DNA"/>
</dbReference>